<dbReference type="PRINTS" id="PR00080">
    <property type="entry name" value="SDRFAMILY"/>
</dbReference>
<dbReference type="NCBIfam" id="NF005095">
    <property type="entry name" value="PRK06523.1"/>
    <property type="match status" value="1"/>
</dbReference>
<evidence type="ECO:0000313" key="4">
    <source>
        <dbReference type="Proteomes" id="UP001589887"/>
    </source>
</evidence>
<dbReference type="EMBL" id="JBHMQV010000001">
    <property type="protein sequence ID" value="MFC0843032.1"/>
    <property type="molecule type" value="Genomic_DNA"/>
</dbReference>
<dbReference type="InterPro" id="IPR036291">
    <property type="entry name" value="NAD(P)-bd_dom_sf"/>
</dbReference>
<gene>
    <name evidence="3" type="ORF">ACFH04_04640</name>
</gene>
<evidence type="ECO:0000313" key="3">
    <source>
        <dbReference type="EMBL" id="MFC0843032.1"/>
    </source>
</evidence>
<reference evidence="3 4" key="1">
    <citation type="submission" date="2024-09" db="EMBL/GenBank/DDBJ databases">
        <authorList>
            <person name="Sun Q."/>
            <person name="Mori K."/>
        </authorList>
    </citation>
    <scope>NUCLEOTIDE SEQUENCE [LARGE SCALE GENOMIC DNA]</scope>
    <source>
        <strain evidence="3 4">JCM 4557</strain>
    </source>
</reference>
<keyword evidence="2" id="KW-0560">Oxidoreductase</keyword>
<dbReference type="Gene3D" id="3.40.50.720">
    <property type="entry name" value="NAD(P)-binding Rossmann-like Domain"/>
    <property type="match status" value="1"/>
</dbReference>
<evidence type="ECO:0000256" key="2">
    <source>
        <dbReference type="ARBA" id="ARBA00023002"/>
    </source>
</evidence>
<dbReference type="CDD" id="cd05233">
    <property type="entry name" value="SDR_c"/>
    <property type="match status" value="1"/>
</dbReference>
<dbReference type="PRINTS" id="PR00081">
    <property type="entry name" value="GDHRDH"/>
</dbReference>
<dbReference type="Pfam" id="PF13561">
    <property type="entry name" value="adh_short_C2"/>
    <property type="match status" value="1"/>
</dbReference>
<accession>A0ABV6TB60</accession>
<comment type="caution">
    <text evidence="3">The sequence shown here is derived from an EMBL/GenBank/DDBJ whole genome shotgun (WGS) entry which is preliminary data.</text>
</comment>
<dbReference type="Proteomes" id="UP001589887">
    <property type="component" value="Unassembled WGS sequence"/>
</dbReference>
<proteinExistence type="inferred from homology"/>
<dbReference type="RefSeq" id="WP_394316820.1">
    <property type="nucleotide sequence ID" value="NZ_JBHMQV010000001.1"/>
</dbReference>
<dbReference type="SUPFAM" id="SSF51735">
    <property type="entry name" value="NAD(P)-binding Rossmann-fold domains"/>
    <property type="match status" value="1"/>
</dbReference>
<organism evidence="3 4">
    <name type="scientific">Streptomyces noboritoensis</name>
    <dbReference type="NCBI Taxonomy" id="67337"/>
    <lineage>
        <taxon>Bacteria</taxon>
        <taxon>Bacillati</taxon>
        <taxon>Actinomycetota</taxon>
        <taxon>Actinomycetes</taxon>
        <taxon>Kitasatosporales</taxon>
        <taxon>Streptomycetaceae</taxon>
        <taxon>Streptomyces</taxon>
    </lineage>
</organism>
<keyword evidence="4" id="KW-1185">Reference proteome</keyword>
<name>A0ABV6TB60_9ACTN</name>
<comment type="similarity">
    <text evidence="1">Belongs to the short-chain dehydrogenases/reductases (SDR) family.</text>
</comment>
<sequence length="260" mass="26487">MELNLAGKTAVVTGASRGVGLAITRQLVDEGVRVVGAARTITAELKEAGAHPVAVDLSTPQGAEELAAQALAALGGVDILVNNIGGGDTFNLDGFLATDDALWAHSFEVNLFGTVRVTRLLLPSILERRGSVVNISSMTARLPGTGPIEYGAAKAGLNAFGKALSEEFGPQGVRVNTVSPGPTRTAIWEADDSFGALLAEANGVGHHEFVSGVPAAMGMTIGRMVEPEEVAAVVAFLASDRAAGITGADYVVEGGGIKTV</sequence>
<protein>
    <submittedName>
        <fullName evidence="3">Oxidoreductase</fullName>
    </submittedName>
</protein>
<evidence type="ECO:0000256" key="1">
    <source>
        <dbReference type="ARBA" id="ARBA00006484"/>
    </source>
</evidence>
<dbReference type="InterPro" id="IPR002347">
    <property type="entry name" value="SDR_fam"/>
</dbReference>
<dbReference type="PANTHER" id="PTHR42760">
    <property type="entry name" value="SHORT-CHAIN DEHYDROGENASES/REDUCTASES FAMILY MEMBER"/>
    <property type="match status" value="1"/>
</dbReference>
<dbReference type="PANTHER" id="PTHR42760:SF133">
    <property type="entry name" value="3-OXOACYL-[ACYL-CARRIER-PROTEIN] REDUCTASE"/>
    <property type="match status" value="1"/>
</dbReference>